<dbReference type="FunFam" id="3.40.50.720:FF:000084">
    <property type="entry name" value="Short-chain dehydrogenase reductase"/>
    <property type="match status" value="1"/>
</dbReference>
<dbReference type="Pfam" id="PF00106">
    <property type="entry name" value="adh_short"/>
    <property type="match status" value="1"/>
</dbReference>
<dbReference type="Gene3D" id="3.40.50.720">
    <property type="entry name" value="NAD(P)-binding Rossmann-like Domain"/>
    <property type="match status" value="1"/>
</dbReference>
<dbReference type="PANTHER" id="PTHR43008">
    <property type="entry name" value="BENZIL REDUCTASE"/>
    <property type="match status" value="1"/>
</dbReference>
<dbReference type="InterPro" id="IPR002347">
    <property type="entry name" value="SDR_fam"/>
</dbReference>
<dbReference type="PRINTS" id="PR00080">
    <property type="entry name" value="SDRFAMILY"/>
</dbReference>
<sequence length="266" mass="28339">MSDSSHPLGVAAALATEAPPVRTALNLFSLLGKVAIVTGGHRGIGLEIALALVEVGAIVYCLDLSNEPNEEWLKVQKFASELGDLVSEGKIKKGRLEYMPCDVTNQKEMWTLVDKIASQEGRLDICFANAGIAGFTGILEYPEEDFQKVLDVNVNGAFYTAQAAAREMVKRQIAGSIILTSSICGSVALPRVKTVAYNISKASVLQMGRSMACELGENNIRVNTISPGYIFTATDELRGAALFLASDASTFCTGSNLTVDGGHCAW</sequence>
<dbReference type="EMBL" id="JAFIQS010000006">
    <property type="protein sequence ID" value="KAG5168418.1"/>
    <property type="molecule type" value="Genomic_DNA"/>
</dbReference>
<reference evidence="4" key="1">
    <citation type="submission" date="2021-02" db="EMBL/GenBank/DDBJ databases">
        <title>Psilocybe cubensis genome.</title>
        <authorList>
            <person name="Mckernan K.J."/>
            <person name="Crawford S."/>
            <person name="Trippe A."/>
            <person name="Kane L.T."/>
            <person name="Mclaughlin S."/>
        </authorList>
    </citation>
    <scope>NUCLEOTIDE SEQUENCE [LARGE SCALE GENOMIC DNA]</scope>
    <source>
        <strain evidence="4">MGC-MH-2018</strain>
    </source>
</reference>
<dbReference type="GO" id="GO:0050664">
    <property type="term" value="F:oxidoreductase activity, acting on NAD(P)H, oxygen as acceptor"/>
    <property type="evidence" value="ECO:0007669"/>
    <property type="project" value="TreeGrafter"/>
</dbReference>
<dbReference type="PANTHER" id="PTHR43008:SF4">
    <property type="entry name" value="CHAIN DEHYDROGENASE, PUTATIVE (AFU_ORTHOLOGUE AFUA_4G08710)-RELATED"/>
    <property type="match status" value="1"/>
</dbReference>
<evidence type="ECO:0000256" key="1">
    <source>
        <dbReference type="ARBA" id="ARBA00006484"/>
    </source>
</evidence>
<gene>
    <name evidence="4" type="ORF">JR316_007017</name>
</gene>
<comment type="caution">
    <text evidence="4">The sequence shown here is derived from an EMBL/GenBank/DDBJ whole genome shotgun (WGS) entry which is preliminary data.</text>
</comment>
<evidence type="ECO:0000313" key="4">
    <source>
        <dbReference type="EMBL" id="KAG5168418.1"/>
    </source>
</evidence>
<accession>A0A8H7XZD9</accession>
<protein>
    <submittedName>
        <fullName evidence="4">Uncharacterized protein</fullName>
    </submittedName>
</protein>
<evidence type="ECO:0000256" key="2">
    <source>
        <dbReference type="ARBA" id="ARBA00023002"/>
    </source>
</evidence>
<proteinExistence type="inferred from homology"/>
<comment type="similarity">
    <text evidence="1 3">Belongs to the short-chain dehydrogenases/reductases (SDR) family.</text>
</comment>
<dbReference type="AlphaFoldDB" id="A0A8H7XZD9"/>
<evidence type="ECO:0000256" key="3">
    <source>
        <dbReference type="RuleBase" id="RU000363"/>
    </source>
</evidence>
<keyword evidence="2" id="KW-0560">Oxidoreductase</keyword>
<dbReference type="SUPFAM" id="SSF51735">
    <property type="entry name" value="NAD(P)-binding Rossmann-fold domains"/>
    <property type="match status" value="1"/>
</dbReference>
<name>A0A8H7XZD9_PSICU</name>
<dbReference type="GO" id="GO:0016616">
    <property type="term" value="F:oxidoreductase activity, acting on the CH-OH group of donors, NAD or NADP as acceptor"/>
    <property type="evidence" value="ECO:0007669"/>
    <property type="project" value="UniProtKB-ARBA"/>
</dbReference>
<organism evidence="4">
    <name type="scientific">Psilocybe cubensis</name>
    <name type="common">Psychedelic mushroom</name>
    <name type="synonym">Stropharia cubensis</name>
    <dbReference type="NCBI Taxonomy" id="181762"/>
    <lineage>
        <taxon>Eukaryota</taxon>
        <taxon>Fungi</taxon>
        <taxon>Dikarya</taxon>
        <taxon>Basidiomycota</taxon>
        <taxon>Agaricomycotina</taxon>
        <taxon>Agaricomycetes</taxon>
        <taxon>Agaricomycetidae</taxon>
        <taxon>Agaricales</taxon>
        <taxon>Agaricineae</taxon>
        <taxon>Strophariaceae</taxon>
        <taxon>Psilocybe</taxon>
    </lineage>
</organism>
<dbReference type="OrthoDB" id="1669814at2759"/>
<dbReference type="PRINTS" id="PR00081">
    <property type="entry name" value="GDHRDH"/>
</dbReference>
<dbReference type="InterPro" id="IPR036291">
    <property type="entry name" value="NAD(P)-bd_dom_sf"/>
</dbReference>